<name>A0A1I3PW01_9ACTN</name>
<keyword evidence="1" id="KW-0812">Transmembrane</keyword>
<dbReference type="Pfam" id="PF03992">
    <property type="entry name" value="ABM"/>
    <property type="match status" value="1"/>
</dbReference>
<dbReference type="AlphaFoldDB" id="A0A1I3PW01"/>
<dbReference type="InterPro" id="IPR038762">
    <property type="entry name" value="ABM_predict"/>
</dbReference>
<feature type="transmembrane region" description="Helical" evidence="1">
    <location>
        <begin position="132"/>
        <end position="153"/>
    </location>
</feature>
<feature type="domain" description="ABM" evidence="2">
    <location>
        <begin position="9"/>
        <end position="78"/>
    </location>
</feature>
<evidence type="ECO:0000313" key="4">
    <source>
        <dbReference type="Proteomes" id="UP000198649"/>
    </source>
</evidence>
<evidence type="ECO:0000259" key="2">
    <source>
        <dbReference type="Pfam" id="PF03992"/>
    </source>
</evidence>
<dbReference type="SUPFAM" id="SSF54909">
    <property type="entry name" value="Dimeric alpha+beta barrel"/>
    <property type="match status" value="1"/>
</dbReference>
<reference evidence="3 4" key="1">
    <citation type="submission" date="2016-10" db="EMBL/GenBank/DDBJ databases">
        <authorList>
            <person name="de Groot N.N."/>
        </authorList>
    </citation>
    <scope>NUCLEOTIDE SEQUENCE [LARGE SCALE GENOMIC DNA]</scope>
    <source>
        <strain evidence="3 4">CGMCC 1.11156</strain>
    </source>
</reference>
<keyword evidence="1" id="KW-1133">Transmembrane helix</keyword>
<feature type="transmembrane region" description="Helical" evidence="1">
    <location>
        <begin position="159"/>
        <end position="181"/>
    </location>
</feature>
<dbReference type="OrthoDB" id="6986893at2"/>
<evidence type="ECO:0000256" key="1">
    <source>
        <dbReference type="SAM" id="Phobius"/>
    </source>
</evidence>
<dbReference type="Gene3D" id="3.30.70.100">
    <property type="match status" value="1"/>
</dbReference>
<dbReference type="InterPro" id="IPR011008">
    <property type="entry name" value="Dimeric_a/b-barrel"/>
</dbReference>
<dbReference type="PANTHER" id="PTHR40057">
    <property type="entry name" value="SLR1162 PROTEIN"/>
    <property type="match status" value="1"/>
</dbReference>
<keyword evidence="4" id="KW-1185">Reference proteome</keyword>
<organism evidence="3 4">
    <name type="scientific">Nocardioides psychrotolerans</name>
    <dbReference type="NCBI Taxonomy" id="1005945"/>
    <lineage>
        <taxon>Bacteria</taxon>
        <taxon>Bacillati</taxon>
        <taxon>Actinomycetota</taxon>
        <taxon>Actinomycetes</taxon>
        <taxon>Propionibacteriales</taxon>
        <taxon>Nocardioidaceae</taxon>
        <taxon>Nocardioides</taxon>
    </lineage>
</organism>
<dbReference type="Proteomes" id="UP000198649">
    <property type="component" value="Unassembled WGS sequence"/>
</dbReference>
<keyword evidence="1" id="KW-0472">Membrane</keyword>
<dbReference type="EMBL" id="FOQG01000022">
    <property type="protein sequence ID" value="SFJ25783.1"/>
    <property type="molecule type" value="Genomic_DNA"/>
</dbReference>
<protein>
    <recommendedName>
        <fullName evidence="2">ABM domain-containing protein</fullName>
    </recommendedName>
</protein>
<gene>
    <name evidence="3" type="ORF">SAMN05216561_12235</name>
</gene>
<evidence type="ECO:0000313" key="3">
    <source>
        <dbReference type="EMBL" id="SFJ25783.1"/>
    </source>
</evidence>
<sequence>MTTPATTSPVTVSITRHLEAGHEAEMVSWLSAGMALAERFPGFLGAGWVRPDTDSETWHMLYRFADHDALLHWEQSPQRAWWRSSASGLGVVESRVEKRTGIEGWFDEPTSTDVGDLRPAAAAPPRWKQACVIFLIFFPLSLVVNWLGVTLLADVVLPLRVLVSVLVMTPVMTYVALPWITRRMEWWLHDRPAPWRR</sequence>
<dbReference type="RefSeq" id="WP_091116984.1">
    <property type="nucleotide sequence ID" value="NZ_BKAF01000030.1"/>
</dbReference>
<proteinExistence type="predicted"/>
<dbReference type="InterPro" id="IPR007138">
    <property type="entry name" value="ABM_dom"/>
</dbReference>
<accession>A0A1I3PW01</accession>
<dbReference type="PANTHER" id="PTHR40057:SF1">
    <property type="entry name" value="SLR1162 PROTEIN"/>
    <property type="match status" value="1"/>
</dbReference>
<dbReference type="STRING" id="1005945.SAMN05216561_12235"/>